<dbReference type="InterPro" id="IPR002110">
    <property type="entry name" value="Ankyrin_rpt"/>
</dbReference>
<gene>
    <name evidence="3" type="ORF">BSPA14S_B0028</name>
</gene>
<dbReference type="AlphaFoldDB" id="C0RBX8"/>
<dbReference type="OrthoDB" id="350148at2"/>
<dbReference type="Gene3D" id="1.25.40.20">
    <property type="entry name" value="Ankyrin repeat-containing domain"/>
    <property type="match status" value="1"/>
</dbReference>
<feature type="transmembrane region" description="Helical" evidence="2">
    <location>
        <begin position="42"/>
        <end position="63"/>
    </location>
</feature>
<keyword evidence="3" id="KW-0614">Plasmid</keyword>
<sequence>MSYYALSKIFLYSGYLVIGFISFTIFNKNLRNKIKNKLKNLYFLYYLTFFTLFIISSNLSYYFTEKQLLENFNIFEKEFLEIHKINEQFFQKYLLNFPVPIRMELMSKFDPIYTVFNASFEKHAKNIGKSSYKIQTNYKNYVKATNSEIKKRLEQITENITPIYNKYKLPILNGENTAISIDVNGNIIPVIKNTNGQITELLFYDQNYNLIPFKKFESYKVRFDILQENKNIYFKELINIYYLDENNTIIPIEYYKNNIETSPYYIDLQENKDNFLKMIKIKKEYGLYIEKKKQLQHLTENDQLDDFKEFLEKNNNIFSLNTIFSNGNPIFTYAIKVKAKNIINYLITKEFNINLTNQSSQTALHNAIIQKYELKFIKSLIKKGANPSIKDSENKLPIDYSDKTSEIYKYLIDI</sequence>
<protein>
    <submittedName>
        <fullName evidence="3">Putative ankyrin repeat protein</fullName>
    </submittedName>
</protein>
<proteinExistence type="predicted"/>
<reference evidence="3 4" key="1">
    <citation type="journal article" date="2012" name="J. Bacteriol.">
        <title>Whole-Genome Sequences of Borrelia bissettii, Borrelia valaisiana, and Borrelia spielmanii.</title>
        <authorList>
            <person name="Schutzer S.E."/>
            <person name="Fraser-Liggett C.M."/>
            <person name="Qiu W.G."/>
            <person name="Kraiczy P."/>
            <person name="Mongodin E.F."/>
            <person name="Dunn J.J."/>
            <person name="Luft B.J."/>
            <person name="Casjens S.R."/>
        </authorList>
    </citation>
    <scope>NUCLEOTIDE SEQUENCE [LARGE SCALE GENOMIC DNA]</scope>
    <source>
        <strain evidence="3 4">A14S</strain>
        <plasmid evidence="3 4">A14S_cp26</plasmid>
    </source>
</reference>
<dbReference type="RefSeq" id="WP_012664848.1">
    <property type="nucleotide sequence ID" value="NC_012132.1"/>
</dbReference>
<dbReference type="Proteomes" id="UP000003481">
    <property type="component" value="Plasmid A14S_cp26"/>
</dbReference>
<name>C0RBX8_9SPIR</name>
<evidence type="ECO:0000256" key="1">
    <source>
        <dbReference type="PROSITE-ProRule" id="PRU00023"/>
    </source>
</evidence>
<geneLocation type="plasmid" evidence="3 4">
    <name>A14S_cp26</name>
</geneLocation>
<dbReference type="SUPFAM" id="SSF48403">
    <property type="entry name" value="Ankyrin repeat"/>
    <property type="match status" value="1"/>
</dbReference>
<accession>C0RBX8</accession>
<evidence type="ECO:0000313" key="3">
    <source>
        <dbReference type="EMBL" id="ACN53254.1"/>
    </source>
</evidence>
<evidence type="ECO:0000313" key="4">
    <source>
        <dbReference type="Proteomes" id="UP000003481"/>
    </source>
</evidence>
<keyword evidence="2" id="KW-1133">Transmembrane helix</keyword>
<organism evidence="3 4">
    <name type="scientific">Borreliella spielmanii A14S</name>
    <dbReference type="NCBI Taxonomy" id="498742"/>
    <lineage>
        <taxon>Bacteria</taxon>
        <taxon>Pseudomonadati</taxon>
        <taxon>Spirochaetota</taxon>
        <taxon>Spirochaetia</taxon>
        <taxon>Spirochaetales</taxon>
        <taxon>Borreliaceae</taxon>
        <taxon>Borreliella</taxon>
    </lineage>
</organism>
<keyword evidence="2" id="KW-0812">Transmembrane</keyword>
<keyword evidence="1" id="KW-0040">ANK repeat</keyword>
<dbReference type="InterPro" id="IPR036770">
    <property type="entry name" value="Ankyrin_rpt-contain_sf"/>
</dbReference>
<dbReference type="Pfam" id="PF12796">
    <property type="entry name" value="Ank_2"/>
    <property type="match status" value="1"/>
</dbReference>
<dbReference type="SMART" id="SM00248">
    <property type="entry name" value="ANK"/>
    <property type="match status" value="2"/>
</dbReference>
<keyword evidence="2" id="KW-0472">Membrane</keyword>
<feature type="transmembrane region" description="Helical" evidence="2">
    <location>
        <begin position="12"/>
        <end position="30"/>
    </location>
</feature>
<dbReference type="HOGENOM" id="CLU_661690_0_0_12"/>
<dbReference type="EMBL" id="CP001467">
    <property type="protein sequence ID" value="ACN53254.1"/>
    <property type="molecule type" value="Genomic_DNA"/>
</dbReference>
<feature type="repeat" description="ANK" evidence="1">
    <location>
        <begin position="359"/>
        <end position="392"/>
    </location>
</feature>
<dbReference type="PROSITE" id="PS50088">
    <property type="entry name" value="ANK_REPEAT"/>
    <property type="match status" value="1"/>
</dbReference>
<evidence type="ECO:0000256" key="2">
    <source>
        <dbReference type="SAM" id="Phobius"/>
    </source>
</evidence>